<name>A0AAC9IWW0_VIRHA</name>
<protein>
    <submittedName>
        <fullName evidence="3">Uncharacterized protein</fullName>
    </submittedName>
</protein>
<accession>A0AAC9IWW0</accession>
<dbReference type="EMBL" id="JACWEZ010000002">
    <property type="protein sequence ID" value="MBD1221759.1"/>
    <property type="molecule type" value="Genomic_DNA"/>
</dbReference>
<evidence type="ECO:0000313" key="6">
    <source>
        <dbReference type="Proteomes" id="UP000621631"/>
    </source>
</evidence>
<dbReference type="Pfam" id="PF10737">
    <property type="entry name" value="GerPC"/>
    <property type="match status" value="1"/>
</dbReference>
<evidence type="ECO:0000256" key="1">
    <source>
        <dbReference type="SAM" id="Coils"/>
    </source>
</evidence>
<feature type="compositionally biased region" description="Polar residues" evidence="2">
    <location>
        <begin position="85"/>
        <end position="96"/>
    </location>
</feature>
<feature type="region of interest" description="Disordered" evidence="2">
    <location>
        <begin position="77"/>
        <end position="96"/>
    </location>
</feature>
<dbReference type="KEGG" id="vhl:BME96_04510"/>
<gene>
    <name evidence="3" type="ORF">BME96_04510</name>
    <name evidence="4" type="ORF">IC602_04000</name>
</gene>
<organism evidence="3 5">
    <name type="scientific">Virgibacillus halodenitrificans</name>
    <name type="common">Bacillus halodenitrificans</name>
    <dbReference type="NCBI Taxonomy" id="1482"/>
    <lineage>
        <taxon>Bacteria</taxon>
        <taxon>Bacillati</taxon>
        <taxon>Bacillota</taxon>
        <taxon>Bacilli</taxon>
        <taxon>Bacillales</taxon>
        <taxon>Bacillaceae</taxon>
        <taxon>Virgibacillus</taxon>
    </lineage>
</organism>
<dbReference type="EMBL" id="CP017962">
    <property type="protein sequence ID" value="APC47476.1"/>
    <property type="molecule type" value="Genomic_DNA"/>
</dbReference>
<dbReference type="AlphaFoldDB" id="A0AAC9IWW0"/>
<dbReference type="RefSeq" id="WP_019376212.1">
    <property type="nucleotide sequence ID" value="NZ_CP017962.1"/>
</dbReference>
<keyword evidence="1" id="KW-0175">Coiled coil</keyword>
<dbReference type="InterPro" id="IPR019673">
    <property type="entry name" value="Spore_germination_GerPC"/>
</dbReference>
<dbReference type="Proteomes" id="UP000182945">
    <property type="component" value="Chromosome"/>
</dbReference>
<proteinExistence type="predicted"/>
<reference evidence="4 6" key="2">
    <citation type="submission" date="2020-09" db="EMBL/GenBank/DDBJ databases">
        <title>Draft Genome Sequences of Oil-Oxidizing Bacteria Halomonas titanicae, Marinobacter lutaoensis, and Virgibacillus halodenitrificans Isolated from Highly Saline Environments.</title>
        <authorList>
            <person name="Grouzdev D.S."/>
            <person name="Sokolova D.S."/>
            <person name="Semenova E.M."/>
            <person name="Borzenkov I.A."/>
            <person name="Bidzhieva S.K."/>
            <person name="Poltaraus A.B."/>
            <person name="Nazina T.N."/>
        </authorList>
    </citation>
    <scope>NUCLEOTIDE SEQUENCE [LARGE SCALE GENOMIC DNA]</scope>
    <source>
        <strain evidence="4 6">VKM B-3472D</strain>
    </source>
</reference>
<dbReference type="Proteomes" id="UP000621631">
    <property type="component" value="Unassembled WGS sequence"/>
</dbReference>
<evidence type="ECO:0000256" key="2">
    <source>
        <dbReference type="SAM" id="MobiDB-lite"/>
    </source>
</evidence>
<evidence type="ECO:0000313" key="5">
    <source>
        <dbReference type="Proteomes" id="UP000182945"/>
    </source>
</evidence>
<keyword evidence="6" id="KW-1185">Reference proteome</keyword>
<dbReference type="GeneID" id="71513647"/>
<evidence type="ECO:0000313" key="4">
    <source>
        <dbReference type="EMBL" id="MBD1221759.1"/>
    </source>
</evidence>
<reference evidence="3 5" key="1">
    <citation type="submission" date="2016-11" db="EMBL/GenBank/DDBJ databases">
        <title>Complete genome sequencing of Virgibacillus halodenitrificans PDB-F2.</title>
        <authorList>
            <person name="Sun Z."/>
            <person name="Zhou Y."/>
            <person name="Li H."/>
        </authorList>
    </citation>
    <scope>NUCLEOTIDE SEQUENCE [LARGE SCALE GENOMIC DNA]</scope>
    <source>
        <strain evidence="3 5">PDB-F2</strain>
    </source>
</reference>
<sequence>MHGDWTTYLNELHQYMKKQERMIIDLEKRLFDLESATQKANSTTIEKIEYNFDQLKIERLDGTLHIGLSPSDLANIEDLGLPKNPASSSSQPPLSHQKLQTELSQYLQQNGAEFIRNMANHHNRAIDREYESVLIQDITKQLPERIVYYEQKALQENKNIADEQLHHYIATQIKHEIQQSLAKYMENE</sequence>
<evidence type="ECO:0000313" key="3">
    <source>
        <dbReference type="EMBL" id="APC47476.1"/>
    </source>
</evidence>
<feature type="coiled-coil region" evidence="1">
    <location>
        <begin position="9"/>
        <end position="36"/>
    </location>
</feature>